<keyword evidence="1 2" id="KW-0430">Lectin</keyword>
<dbReference type="SMART" id="SM00908">
    <property type="entry name" value="Gal-bind_lectin"/>
    <property type="match status" value="1"/>
</dbReference>
<protein>
    <recommendedName>
        <fullName evidence="2">Galectin</fullName>
    </recommendedName>
</protein>
<dbReference type="CDD" id="cd00070">
    <property type="entry name" value="GLECT"/>
    <property type="match status" value="1"/>
</dbReference>
<dbReference type="Pfam" id="PF00337">
    <property type="entry name" value="Gal-bind_lectin"/>
    <property type="match status" value="1"/>
</dbReference>
<dbReference type="PANTHER" id="PTHR11346">
    <property type="entry name" value="GALECTIN"/>
    <property type="match status" value="1"/>
</dbReference>
<evidence type="ECO:0000313" key="5">
    <source>
        <dbReference type="Proteomes" id="UP001314169"/>
    </source>
</evidence>
<gene>
    <name evidence="4" type="ORF">MPIPNATIZW_LOCUS6258</name>
</gene>
<name>A0ABN9ZP17_PIPNA</name>
<dbReference type="PROSITE" id="PS51304">
    <property type="entry name" value="GALECTIN"/>
    <property type="match status" value="1"/>
</dbReference>
<evidence type="ECO:0000259" key="3">
    <source>
        <dbReference type="PROSITE" id="PS51304"/>
    </source>
</evidence>
<evidence type="ECO:0000313" key="4">
    <source>
        <dbReference type="EMBL" id="CAK6437952.1"/>
    </source>
</evidence>
<accession>A0ABN9ZP17</accession>
<feature type="domain" description="Galectin" evidence="3">
    <location>
        <begin position="13"/>
        <end position="144"/>
    </location>
</feature>
<dbReference type="InterPro" id="IPR001079">
    <property type="entry name" value="Galectin_CRD"/>
</dbReference>
<keyword evidence="5" id="KW-1185">Reference proteome</keyword>
<dbReference type="InterPro" id="IPR044156">
    <property type="entry name" value="Galectin-like"/>
</dbReference>
<evidence type="ECO:0000256" key="2">
    <source>
        <dbReference type="RuleBase" id="RU102079"/>
    </source>
</evidence>
<dbReference type="SMART" id="SM00276">
    <property type="entry name" value="GLECT"/>
    <property type="match status" value="1"/>
</dbReference>
<dbReference type="EMBL" id="OY882873">
    <property type="protein sequence ID" value="CAK6437952.1"/>
    <property type="molecule type" value="Genomic_DNA"/>
</dbReference>
<organism evidence="4 5">
    <name type="scientific">Pipistrellus nathusii</name>
    <name type="common">Nathusius' pipistrelle</name>
    <dbReference type="NCBI Taxonomy" id="59473"/>
    <lineage>
        <taxon>Eukaryota</taxon>
        <taxon>Metazoa</taxon>
        <taxon>Chordata</taxon>
        <taxon>Craniata</taxon>
        <taxon>Vertebrata</taxon>
        <taxon>Euteleostomi</taxon>
        <taxon>Mammalia</taxon>
        <taxon>Eutheria</taxon>
        <taxon>Laurasiatheria</taxon>
        <taxon>Chiroptera</taxon>
        <taxon>Yangochiroptera</taxon>
        <taxon>Vespertilionidae</taxon>
        <taxon>Pipistrellus</taxon>
    </lineage>
</organism>
<proteinExistence type="predicted"/>
<dbReference type="Proteomes" id="UP001314169">
    <property type="component" value="Chromosome 16"/>
</dbReference>
<dbReference type="PANTHER" id="PTHR11346:SF147">
    <property type="entry name" value="GALECTIN"/>
    <property type="match status" value="1"/>
</dbReference>
<reference evidence="4" key="1">
    <citation type="submission" date="2023-12" db="EMBL/GenBank/DDBJ databases">
        <authorList>
            <person name="Brown T."/>
        </authorList>
    </citation>
    <scope>NUCLEOTIDE SEQUENCE</scope>
</reference>
<evidence type="ECO:0000256" key="1">
    <source>
        <dbReference type="ARBA" id="ARBA00022734"/>
    </source>
</evidence>
<sequence>MALSSVQAPFVNPALDIPGGLKDGIEITIKGSVLINNGTRFAVNFQTNSSGNDIAFHFNPRFEEGGYVVCNTKQKGLWEQEEKLMRNPFVMGIPFKICIRVESASFQVMVNGDHFVEYAHRVPFHRVNYISVTGPVGLTHFSFQDTRAVPVQKMISEVQSYPGPSGSPEFEEQKPK</sequence>
<dbReference type="Gene3D" id="2.60.120.200">
    <property type="match status" value="1"/>
</dbReference>
<dbReference type="SUPFAM" id="SSF49899">
    <property type="entry name" value="Concanavalin A-like lectins/glucanases"/>
    <property type="match status" value="1"/>
</dbReference>
<dbReference type="InterPro" id="IPR013320">
    <property type="entry name" value="ConA-like_dom_sf"/>
</dbReference>